<name>A0A5B9GJ59_9PROT</name>
<organism evidence="1 2">
    <name type="scientific">Acetobacter oryzoeni</name>
    <dbReference type="NCBI Taxonomy" id="2500548"/>
    <lineage>
        <taxon>Bacteria</taxon>
        <taxon>Pseudomonadati</taxon>
        <taxon>Pseudomonadota</taxon>
        <taxon>Alphaproteobacteria</taxon>
        <taxon>Acetobacterales</taxon>
        <taxon>Acetobacteraceae</taxon>
        <taxon>Acetobacter</taxon>
    </lineage>
</organism>
<reference evidence="1 2" key="1">
    <citation type="submission" date="2019-08" db="EMBL/GenBank/DDBJ databases">
        <title>Acetobacter oryzioeni sp. nov., isolated from Korean rice wine vinegar.</title>
        <authorList>
            <person name="Baek J.H."/>
            <person name="Kim K.H."/>
            <person name="Jeon C.O."/>
            <person name="Han D.M."/>
        </authorList>
    </citation>
    <scope>NUCLEOTIDE SEQUENCE [LARGE SCALE GENOMIC DNA]</scope>
    <source>
        <strain evidence="1 2">B6</strain>
    </source>
</reference>
<dbReference type="EMBL" id="CP042808">
    <property type="protein sequence ID" value="QEE85559.1"/>
    <property type="molecule type" value="Genomic_DNA"/>
</dbReference>
<sequence>MFLRSWSVGENKIWKTSIIEETNKLSTRKRSIKKTSSSCYLYSIKPKYRNDVIIKLFINILCLKHNTKNIENLNFEQSIFGEVDDKGSVTLKKIIENQSGILDILDEEDIKYFIKYIYLLQARNPKIMKNTEIGMRDVLREGSDIYNKIVSSFGKDAFDNSFKNLMEDNNLSKLVLLDNCLDSSALLNLYQGIEYIIININEPNNSFITSNYPYASFPDIGDKKSIHVFPYSPRACLAMTHNKSLIKFLLSLKKEKKEKIVVNLVNFIISISSTEIYSKDDKIGNEVGKYINLLEYDRDRARKQFELFLDEVINDNTIQDFSPKEHREGGFTETSILQTKEKKNPRFWKWFSKH</sequence>
<keyword evidence="2" id="KW-1185">Reference proteome</keyword>
<evidence type="ECO:0000313" key="2">
    <source>
        <dbReference type="Proteomes" id="UP000287027"/>
    </source>
</evidence>
<dbReference type="InterPro" id="IPR025332">
    <property type="entry name" value="DUF4238"/>
</dbReference>
<dbReference type="Proteomes" id="UP000287027">
    <property type="component" value="Chromosome"/>
</dbReference>
<evidence type="ECO:0000313" key="1">
    <source>
        <dbReference type="EMBL" id="QEE85559.1"/>
    </source>
</evidence>
<protein>
    <submittedName>
        <fullName evidence="1">DUF4238 domain-containing protein</fullName>
    </submittedName>
</protein>
<proteinExistence type="predicted"/>
<dbReference type="KEGG" id="aoy:EOV40_007430"/>
<accession>A0A5B9GJ59</accession>
<dbReference type="AlphaFoldDB" id="A0A5B9GJ59"/>
<gene>
    <name evidence="1" type="ORF">EOV40_007430</name>
</gene>
<dbReference type="Pfam" id="PF14022">
    <property type="entry name" value="DUF4238"/>
    <property type="match status" value="1"/>
</dbReference>
<dbReference type="RefSeq" id="WP_128105536.1">
    <property type="nucleotide sequence ID" value="NZ_JAMZAF010000005.1"/>
</dbReference>